<feature type="chain" id="PRO_5035279796" evidence="1">
    <location>
        <begin position="17"/>
        <end position="208"/>
    </location>
</feature>
<reference evidence="2" key="1">
    <citation type="submission" date="2021-06" db="EMBL/GenBank/DDBJ databases">
        <authorList>
            <person name="Hodson N. C."/>
            <person name="Mongue J. A."/>
            <person name="Jaron S. K."/>
        </authorList>
    </citation>
    <scope>NUCLEOTIDE SEQUENCE</scope>
</reference>
<organism evidence="2 3">
    <name type="scientific">Allacma fusca</name>
    <dbReference type="NCBI Taxonomy" id="39272"/>
    <lineage>
        <taxon>Eukaryota</taxon>
        <taxon>Metazoa</taxon>
        <taxon>Ecdysozoa</taxon>
        <taxon>Arthropoda</taxon>
        <taxon>Hexapoda</taxon>
        <taxon>Collembola</taxon>
        <taxon>Symphypleona</taxon>
        <taxon>Sminthuridae</taxon>
        <taxon>Allacma</taxon>
    </lineage>
</organism>
<proteinExistence type="predicted"/>
<evidence type="ECO:0000313" key="2">
    <source>
        <dbReference type="EMBL" id="CAG7728342.1"/>
    </source>
</evidence>
<gene>
    <name evidence="2" type="ORF">AFUS01_LOCUS17129</name>
</gene>
<keyword evidence="1" id="KW-0732">Signal</keyword>
<feature type="signal peptide" evidence="1">
    <location>
        <begin position="1"/>
        <end position="16"/>
    </location>
</feature>
<dbReference type="EMBL" id="CAJVCH010162209">
    <property type="protein sequence ID" value="CAG7728342.1"/>
    <property type="molecule type" value="Genomic_DNA"/>
</dbReference>
<sequence>MKLLIVGVILQAIITGYPVQPESQSRKVENLRKPSPISLASLNEYLAGKTEKLLSIKNNPIVENAKAELEEQIQYNFLRTLSVILIAGPVRVQESNEELLKLMRVTLNGDLDFKSVVAKIPALLREDESTRFTSVMDTIQEIGTGTSNELQILRQTQSNTTSIAGIQVDQILAAASKINWKEIGNFIKELPEIFEGIQTIVENVQDIL</sequence>
<dbReference type="Proteomes" id="UP000708208">
    <property type="component" value="Unassembled WGS sequence"/>
</dbReference>
<accession>A0A8J2P726</accession>
<keyword evidence="3" id="KW-1185">Reference proteome</keyword>
<comment type="caution">
    <text evidence="2">The sequence shown here is derived from an EMBL/GenBank/DDBJ whole genome shotgun (WGS) entry which is preliminary data.</text>
</comment>
<dbReference type="OrthoDB" id="8294638at2759"/>
<evidence type="ECO:0000313" key="3">
    <source>
        <dbReference type="Proteomes" id="UP000708208"/>
    </source>
</evidence>
<dbReference type="AlphaFoldDB" id="A0A8J2P726"/>
<evidence type="ECO:0000256" key="1">
    <source>
        <dbReference type="SAM" id="SignalP"/>
    </source>
</evidence>
<protein>
    <submittedName>
        <fullName evidence="2">Uncharacterized protein</fullName>
    </submittedName>
</protein>
<name>A0A8J2P726_9HEXA</name>